<evidence type="ECO:0000313" key="1">
    <source>
        <dbReference type="EMBL" id="KIH57018.1"/>
    </source>
</evidence>
<keyword evidence="2" id="KW-1185">Reference proteome</keyword>
<sequence length="157" mass="17154">MCDKINLPHLRWIREVSYTLRFSSNFVNGPGLKTVSLQQFSVSDLSGTLGNLISSVTSVAGMPLNGVLPLETLTASSNECPMQCLTTLKAYTDKLQGTLVMLRPEDVRVFPGYTALDAPAMFCATSQGYCGSDVPLFLYYSDSNRGPLLELRNPSTF</sequence>
<reference evidence="1 2" key="1">
    <citation type="submission" date="2013-12" db="EMBL/GenBank/DDBJ databases">
        <title>Draft genome of the parsitic nematode Ancylostoma duodenale.</title>
        <authorList>
            <person name="Mitreva M."/>
        </authorList>
    </citation>
    <scope>NUCLEOTIDE SEQUENCE [LARGE SCALE GENOMIC DNA]</scope>
    <source>
        <strain evidence="1 2">Zhejiang</strain>
    </source>
</reference>
<accession>A0A0C2CKJ9</accession>
<dbReference type="EMBL" id="KN734953">
    <property type="protein sequence ID" value="KIH57018.1"/>
    <property type="molecule type" value="Genomic_DNA"/>
</dbReference>
<evidence type="ECO:0000313" key="2">
    <source>
        <dbReference type="Proteomes" id="UP000054047"/>
    </source>
</evidence>
<gene>
    <name evidence="1" type="ORF">ANCDUO_12798</name>
</gene>
<dbReference type="Proteomes" id="UP000054047">
    <property type="component" value="Unassembled WGS sequence"/>
</dbReference>
<name>A0A0C2CKJ9_9BILA</name>
<dbReference type="AlphaFoldDB" id="A0A0C2CKJ9"/>
<proteinExistence type="predicted"/>
<organism evidence="1 2">
    <name type="scientific">Ancylostoma duodenale</name>
    <dbReference type="NCBI Taxonomy" id="51022"/>
    <lineage>
        <taxon>Eukaryota</taxon>
        <taxon>Metazoa</taxon>
        <taxon>Ecdysozoa</taxon>
        <taxon>Nematoda</taxon>
        <taxon>Chromadorea</taxon>
        <taxon>Rhabditida</taxon>
        <taxon>Rhabditina</taxon>
        <taxon>Rhabditomorpha</taxon>
        <taxon>Strongyloidea</taxon>
        <taxon>Ancylostomatidae</taxon>
        <taxon>Ancylostomatinae</taxon>
        <taxon>Ancylostoma</taxon>
    </lineage>
</organism>
<dbReference type="OrthoDB" id="5876823at2759"/>
<protein>
    <submittedName>
        <fullName evidence="1">Uncharacterized protein</fullName>
    </submittedName>
</protein>